<dbReference type="EMBL" id="BMAR01000002">
    <property type="protein sequence ID" value="GFR42059.1"/>
    <property type="molecule type" value="Genomic_DNA"/>
</dbReference>
<dbReference type="AlphaFoldDB" id="A0AAD3DHR7"/>
<feature type="non-terminal residue" evidence="2">
    <location>
        <position position="111"/>
    </location>
</feature>
<organism evidence="2 3">
    <name type="scientific">Astrephomene gubernaculifera</name>
    <dbReference type="NCBI Taxonomy" id="47775"/>
    <lineage>
        <taxon>Eukaryota</taxon>
        <taxon>Viridiplantae</taxon>
        <taxon>Chlorophyta</taxon>
        <taxon>core chlorophytes</taxon>
        <taxon>Chlorophyceae</taxon>
        <taxon>CS clade</taxon>
        <taxon>Chlamydomonadales</taxon>
        <taxon>Astrephomenaceae</taxon>
        <taxon>Astrephomene</taxon>
    </lineage>
</organism>
<evidence type="ECO:0000313" key="3">
    <source>
        <dbReference type="Proteomes" id="UP001054857"/>
    </source>
</evidence>
<evidence type="ECO:0000256" key="1">
    <source>
        <dbReference type="SAM" id="MobiDB-lite"/>
    </source>
</evidence>
<comment type="caution">
    <text evidence="2">The sequence shown here is derived from an EMBL/GenBank/DDBJ whole genome shotgun (WGS) entry which is preliminary data.</text>
</comment>
<reference evidence="2 3" key="1">
    <citation type="journal article" date="2021" name="Sci. Rep.">
        <title>Genome sequencing of the multicellular alga Astrephomene provides insights into convergent evolution of germ-soma differentiation.</title>
        <authorList>
            <person name="Yamashita S."/>
            <person name="Yamamoto K."/>
            <person name="Matsuzaki R."/>
            <person name="Suzuki S."/>
            <person name="Yamaguchi H."/>
            <person name="Hirooka S."/>
            <person name="Minakuchi Y."/>
            <person name="Miyagishima S."/>
            <person name="Kawachi M."/>
            <person name="Toyoda A."/>
            <person name="Nozaki H."/>
        </authorList>
    </citation>
    <scope>NUCLEOTIDE SEQUENCE [LARGE SCALE GENOMIC DNA]</scope>
    <source>
        <strain evidence="2 3">NIES-4017</strain>
    </source>
</reference>
<feature type="region of interest" description="Disordered" evidence="1">
    <location>
        <begin position="43"/>
        <end position="111"/>
    </location>
</feature>
<protein>
    <submittedName>
        <fullName evidence="2">Uncharacterized protein</fullName>
    </submittedName>
</protein>
<feature type="compositionally biased region" description="Low complexity" evidence="1">
    <location>
        <begin position="43"/>
        <end position="67"/>
    </location>
</feature>
<name>A0AAD3DHR7_9CHLO</name>
<sequence>LDDDSLRQRILVRKTKTWTGRVAETWEFLPEYPAQLLLPPLQPEPAVLQQQLPDQQQQQTQARSPQPGESYLAPPLPPREAAMASLPPVSPQYMHYHRQQMRAAAAAARSP</sequence>
<keyword evidence="3" id="KW-1185">Reference proteome</keyword>
<evidence type="ECO:0000313" key="2">
    <source>
        <dbReference type="EMBL" id="GFR42059.1"/>
    </source>
</evidence>
<gene>
    <name evidence="2" type="ORF">Agub_g2878</name>
</gene>
<feature type="non-terminal residue" evidence="2">
    <location>
        <position position="1"/>
    </location>
</feature>
<accession>A0AAD3DHR7</accession>
<proteinExistence type="predicted"/>
<dbReference type="Proteomes" id="UP001054857">
    <property type="component" value="Unassembled WGS sequence"/>
</dbReference>